<evidence type="ECO:0000313" key="3">
    <source>
        <dbReference type="Proteomes" id="UP000179769"/>
    </source>
</evidence>
<feature type="region of interest" description="Disordered" evidence="1">
    <location>
        <begin position="1"/>
        <end position="42"/>
    </location>
</feature>
<reference evidence="3" key="1">
    <citation type="submission" date="2016-07" db="EMBL/GenBank/DDBJ databases">
        <title>Frankia sp. NRRL B-16219 Genome sequencing.</title>
        <authorList>
            <person name="Ghodhbane-Gtari F."/>
            <person name="Swanson E."/>
            <person name="Gueddou A."/>
            <person name="Louati M."/>
            <person name="Nouioui I."/>
            <person name="Hezbri K."/>
            <person name="Abebe-Akele F."/>
            <person name="Simpson S."/>
            <person name="Morris K."/>
            <person name="Thomas K."/>
            <person name="Gtari M."/>
            <person name="Tisa L.S."/>
        </authorList>
    </citation>
    <scope>NUCLEOTIDE SEQUENCE [LARGE SCALE GENOMIC DNA]</scope>
    <source>
        <strain evidence="3">NRRL B-16219</strain>
    </source>
</reference>
<dbReference type="EMBL" id="MAXA01000047">
    <property type="protein sequence ID" value="OHV42199.1"/>
    <property type="molecule type" value="Genomic_DNA"/>
</dbReference>
<dbReference type="Proteomes" id="UP000179769">
    <property type="component" value="Unassembled WGS sequence"/>
</dbReference>
<sequence>MTVAGNGPPPSPRKRRRNADTHAGAAVTVPAEPAESGPPLPYEETYRTQTRVWYRTWRESPQAAAFEATDWQRLHMLAPLVDAYWGEPRKDLFAEIRLNESLLGATHVDRLRARITIERPGAAQAQAPATGAGVSDLTARRRRLADGA</sequence>
<organism evidence="2 3">
    <name type="scientific">Parafrankia soli</name>
    <dbReference type="NCBI Taxonomy" id="2599596"/>
    <lineage>
        <taxon>Bacteria</taxon>
        <taxon>Bacillati</taxon>
        <taxon>Actinomycetota</taxon>
        <taxon>Actinomycetes</taxon>
        <taxon>Frankiales</taxon>
        <taxon>Frankiaceae</taxon>
        <taxon>Parafrankia</taxon>
    </lineage>
</organism>
<name>A0A1S1R8Z3_9ACTN</name>
<evidence type="ECO:0008006" key="4">
    <source>
        <dbReference type="Google" id="ProtNLM"/>
    </source>
</evidence>
<gene>
    <name evidence="2" type="ORF">BBK14_11295</name>
</gene>
<proteinExistence type="predicted"/>
<dbReference type="InterPro" id="IPR057972">
    <property type="entry name" value="Terminase_7"/>
</dbReference>
<evidence type="ECO:0000313" key="2">
    <source>
        <dbReference type="EMBL" id="OHV42199.1"/>
    </source>
</evidence>
<evidence type="ECO:0000256" key="1">
    <source>
        <dbReference type="SAM" id="MobiDB-lite"/>
    </source>
</evidence>
<dbReference type="Pfam" id="PF25673">
    <property type="entry name" value="Terminase_7"/>
    <property type="match status" value="1"/>
</dbReference>
<dbReference type="AlphaFoldDB" id="A0A1S1R8Z3"/>
<accession>A0A1S1R8Z3</accession>
<comment type="caution">
    <text evidence="2">The sequence shown here is derived from an EMBL/GenBank/DDBJ whole genome shotgun (WGS) entry which is preliminary data.</text>
</comment>
<protein>
    <recommendedName>
        <fullName evidence="4">Terminase small subunit</fullName>
    </recommendedName>
</protein>
<keyword evidence="3" id="KW-1185">Reference proteome</keyword>